<dbReference type="GO" id="GO:0004800">
    <property type="term" value="F:thyroxine 5'-deiodinase activity"/>
    <property type="evidence" value="ECO:0007669"/>
    <property type="project" value="InterPro"/>
</dbReference>
<dbReference type="SUPFAM" id="SSF52833">
    <property type="entry name" value="Thioredoxin-like"/>
    <property type="match status" value="1"/>
</dbReference>
<dbReference type="PANTHER" id="PTHR11781:SF22">
    <property type="entry name" value="TYPE I IODOTHYRONINE DEIODINASE"/>
    <property type="match status" value="1"/>
</dbReference>
<organism evidence="1 2">
    <name type="scientific">Pacificibacter marinus</name>
    <dbReference type="NCBI Taxonomy" id="658057"/>
    <lineage>
        <taxon>Bacteria</taxon>
        <taxon>Pseudomonadati</taxon>
        <taxon>Pseudomonadota</taxon>
        <taxon>Alphaproteobacteria</taxon>
        <taxon>Rhodobacterales</taxon>
        <taxon>Roseobacteraceae</taxon>
        <taxon>Pacificibacter</taxon>
    </lineage>
</organism>
<dbReference type="EMBL" id="FWFW01000003">
    <property type="protein sequence ID" value="SLN32704.1"/>
    <property type="molecule type" value="Genomic_DNA"/>
</dbReference>
<dbReference type="InterPro" id="IPR036249">
    <property type="entry name" value="Thioredoxin-like_sf"/>
</dbReference>
<accession>A0A1Y5S6F8</accession>
<dbReference type="PANTHER" id="PTHR11781">
    <property type="entry name" value="IODOTHYRONINE DEIODINASE"/>
    <property type="match status" value="1"/>
</dbReference>
<proteinExistence type="predicted"/>
<keyword evidence="2" id="KW-1185">Reference proteome</keyword>
<dbReference type="GO" id="GO:0042403">
    <property type="term" value="P:thyroid hormone metabolic process"/>
    <property type="evidence" value="ECO:0007669"/>
    <property type="project" value="TreeGrafter"/>
</dbReference>
<evidence type="ECO:0000313" key="1">
    <source>
        <dbReference type="EMBL" id="SLN32704.1"/>
    </source>
</evidence>
<dbReference type="AlphaFoldDB" id="A0A1Y5S6F8"/>
<reference evidence="1 2" key="1">
    <citation type="submission" date="2017-03" db="EMBL/GenBank/DDBJ databases">
        <authorList>
            <person name="Afonso C.L."/>
            <person name="Miller P.J."/>
            <person name="Scott M.A."/>
            <person name="Spackman E."/>
            <person name="Goraichik I."/>
            <person name="Dimitrov K.M."/>
            <person name="Suarez D.L."/>
            <person name="Swayne D.E."/>
        </authorList>
    </citation>
    <scope>NUCLEOTIDE SEQUENCE [LARGE SCALE GENOMIC DNA]</scope>
    <source>
        <strain evidence="1 2">CECT 7971</strain>
    </source>
</reference>
<sequence length="237" mass="25945">MSTYNYDEFSTEDYDFDTVSGPVVADKAPNFELETVGGTTRALLDFEGDFLVLEMGSITCPLFQGRRKIMESLDRLDNVSNAVLYVREAHPGKNIPSHKSFEDKQACATRLKVEGKETRTVFIDDFDGSAHAAFGGMPNAVFIINKNGCVVFRSEWNNPSATRKALVALLAGRKVSAKSYFRPVTPATVFKTLGRAGNGSAADFFKGLPSLIWANLVKRNLRLLFGKSVTGSGHTVC</sequence>
<dbReference type="InterPro" id="IPR000643">
    <property type="entry name" value="Iodothyronine_deiodinase"/>
</dbReference>
<gene>
    <name evidence="1" type="ORF">PAM7971_01329</name>
</gene>
<dbReference type="STRING" id="658057.SAMN04488032_106224"/>
<protein>
    <submittedName>
        <fullName evidence="1">Iodothyronine deiodinase</fullName>
    </submittedName>
</protein>
<dbReference type="RefSeq" id="WP_085848211.1">
    <property type="nucleotide sequence ID" value="NZ_FNZV01000006.1"/>
</dbReference>
<dbReference type="Pfam" id="PF00837">
    <property type="entry name" value="T4_deiodinase"/>
    <property type="match status" value="1"/>
</dbReference>
<dbReference type="Gene3D" id="3.40.30.10">
    <property type="entry name" value="Glutaredoxin"/>
    <property type="match status" value="1"/>
</dbReference>
<name>A0A1Y5S6F8_9RHOB</name>
<dbReference type="Proteomes" id="UP000193307">
    <property type="component" value="Unassembled WGS sequence"/>
</dbReference>
<evidence type="ECO:0000313" key="2">
    <source>
        <dbReference type="Proteomes" id="UP000193307"/>
    </source>
</evidence>
<dbReference type="OrthoDB" id="119679at2"/>